<evidence type="ECO:0000256" key="1">
    <source>
        <dbReference type="ARBA" id="ARBA00022679"/>
    </source>
</evidence>
<dbReference type="InterPro" id="IPR000182">
    <property type="entry name" value="GNAT_dom"/>
</dbReference>
<evidence type="ECO:0000256" key="2">
    <source>
        <dbReference type="ARBA" id="ARBA00023315"/>
    </source>
</evidence>
<protein>
    <submittedName>
        <fullName evidence="4">GNAT family N-acetyltransferase</fullName>
    </submittedName>
</protein>
<dbReference type="SUPFAM" id="SSF55729">
    <property type="entry name" value="Acyl-CoA N-acyltransferases (Nat)"/>
    <property type="match status" value="1"/>
</dbReference>
<organism evidence="4 5">
    <name type="scientific">Citrobacter amalonaticus</name>
    <dbReference type="NCBI Taxonomy" id="35703"/>
    <lineage>
        <taxon>Bacteria</taxon>
        <taxon>Pseudomonadati</taxon>
        <taxon>Pseudomonadota</taxon>
        <taxon>Gammaproteobacteria</taxon>
        <taxon>Enterobacterales</taxon>
        <taxon>Enterobacteriaceae</taxon>
        <taxon>Citrobacter</taxon>
    </lineage>
</organism>
<feature type="domain" description="N-acetyltransferase" evidence="3">
    <location>
        <begin position="2"/>
        <end position="169"/>
    </location>
</feature>
<dbReference type="RefSeq" id="WP_192478131.1">
    <property type="nucleotide sequence ID" value="NZ_VKME01000008.1"/>
</dbReference>
<reference evidence="4" key="1">
    <citation type="submission" date="2019-07" db="EMBL/GenBank/DDBJ databases">
        <title>KPC-2 carbapenem resistent Enterobacterales isolates from Germany.</title>
        <authorList>
            <person name="Yao Y."/>
            <person name="Falgenhauer L."/>
            <person name="Imirzalioglu C."/>
            <person name="Chakraborty T."/>
        </authorList>
    </citation>
    <scope>NUCLEOTIDE SEQUENCE</scope>
    <source>
        <strain evidence="4">CA13304</strain>
    </source>
</reference>
<name>A0A8I0MIZ4_CITAM</name>
<evidence type="ECO:0000313" key="4">
    <source>
        <dbReference type="EMBL" id="MBE0127835.1"/>
    </source>
</evidence>
<dbReference type="InterPro" id="IPR050832">
    <property type="entry name" value="Bact_Acetyltransf"/>
</dbReference>
<gene>
    <name evidence="4" type="ORF">FOT72_07305</name>
</gene>
<dbReference type="Gene3D" id="3.40.630.30">
    <property type="match status" value="1"/>
</dbReference>
<keyword evidence="2" id="KW-0012">Acyltransferase</keyword>
<dbReference type="Pfam" id="PF00583">
    <property type="entry name" value="Acetyltransf_1"/>
    <property type="match status" value="1"/>
</dbReference>
<dbReference type="Proteomes" id="UP000656723">
    <property type="component" value="Unassembled WGS sequence"/>
</dbReference>
<sequence>MLRFQRATRDDASLLSSMGYASYRHHFAPLWKNDDELAAYLEQEYSLPAIARSLAEADTFWLIAFADAPIGFAKYSLHQAIEPQGPPGALLHKIYLLPGETGKQYGEQLFAEVVRQAKAQGETRIWLDVLADNPRARQFYEQQGMTFVKDTFFSTTSQTVTLHVMEKRL</sequence>
<keyword evidence="1 4" id="KW-0808">Transferase</keyword>
<dbReference type="PROSITE" id="PS51186">
    <property type="entry name" value="GNAT"/>
    <property type="match status" value="1"/>
</dbReference>
<evidence type="ECO:0000313" key="5">
    <source>
        <dbReference type="Proteomes" id="UP000656723"/>
    </source>
</evidence>
<dbReference type="GO" id="GO:0016747">
    <property type="term" value="F:acyltransferase activity, transferring groups other than amino-acyl groups"/>
    <property type="evidence" value="ECO:0007669"/>
    <property type="project" value="InterPro"/>
</dbReference>
<dbReference type="EMBL" id="VKME01000008">
    <property type="protein sequence ID" value="MBE0127835.1"/>
    <property type="molecule type" value="Genomic_DNA"/>
</dbReference>
<accession>A0A8I0MIZ4</accession>
<comment type="caution">
    <text evidence="4">The sequence shown here is derived from an EMBL/GenBank/DDBJ whole genome shotgun (WGS) entry which is preliminary data.</text>
</comment>
<proteinExistence type="predicted"/>
<dbReference type="InterPro" id="IPR016181">
    <property type="entry name" value="Acyl_CoA_acyltransferase"/>
</dbReference>
<dbReference type="PANTHER" id="PTHR43877">
    <property type="entry name" value="AMINOALKYLPHOSPHONATE N-ACETYLTRANSFERASE-RELATED-RELATED"/>
    <property type="match status" value="1"/>
</dbReference>
<dbReference type="AlphaFoldDB" id="A0A8I0MIZ4"/>
<evidence type="ECO:0000259" key="3">
    <source>
        <dbReference type="PROSITE" id="PS51186"/>
    </source>
</evidence>